<dbReference type="OrthoDB" id="2408397at2"/>
<dbReference type="EMBL" id="LT906462">
    <property type="protein sequence ID" value="SNV57212.1"/>
    <property type="molecule type" value="Genomic_DNA"/>
</dbReference>
<dbReference type="AlphaFoldDB" id="A0A239YEQ8"/>
<feature type="transmembrane region" description="Helical" evidence="1">
    <location>
        <begin position="149"/>
        <end position="168"/>
    </location>
</feature>
<keyword evidence="3" id="KW-1185">Reference proteome</keyword>
<dbReference type="Proteomes" id="UP000242084">
    <property type="component" value="Chromosome 1"/>
</dbReference>
<evidence type="ECO:0000313" key="2">
    <source>
        <dbReference type="EMBL" id="SNV57212.1"/>
    </source>
</evidence>
<dbReference type="KEGG" id="sste:SAMEA4384403_0321"/>
<dbReference type="InterPro" id="IPR049500">
    <property type="entry name" value="Peptidase_M50B-like"/>
</dbReference>
<accession>A0A239YEQ8</accession>
<sequence length="249" mass="28676">MIQYLPNFLSEPLNLSLTVIVMIALLYVFVHHRRHNPILSLIDIILGYFPILIHEMGHVIANKLSGGKPKDLVVVWRRKERVETGRQGYAITGSKSRLNQFVTTLFGYIMPPLMLMIGVWMKHHTFGPVFIIILLIMFLFYVMITSKKFIPIIILAVIICALYEIMSAPNVHDFAQITTYIYHLSLGTLLGEVAQSSITIFLLTFSRDRNEWDGSQLRQLTKIPTICFSTLWIVINVYAVMYTFTILWP</sequence>
<name>A0A239YEQ8_9STAP</name>
<organism evidence="2 3">
    <name type="scientific">Mammaliicoccus stepanovicii</name>
    <dbReference type="NCBI Taxonomy" id="643214"/>
    <lineage>
        <taxon>Bacteria</taxon>
        <taxon>Bacillati</taxon>
        <taxon>Bacillota</taxon>
        <taxon>Bacilli</taxon>
        <taxon>Bacillales</taxon>
        <taxon>Staphylococcaceae</taxon>
        <taxon>Mammaliicoccus</taxon>
    </lineage>
</organism>
<reference evidence="2 3" key="1">
    <citation type="submission" date="2017-06" db="EMBL/GenBank/DDBJ databases">
        <authorList>
            <consortium name="Pathogen Informatics"/>
        </authorList>
    </citation>
    <scope>NUCLEOTIDE SEQUENCE [LARGE SCALE GENOMIC DNA]</scope>
    <source>
        <strain evidence="2 3">NCTC13839</strain>
    </source>
</reference>
<evidence type="ECO:0000313" key="3">
    <source>
        <dbReference type="Proteomes" id="UP000242084"/>
    </source>
</evidence>
<evidence type="ECO:0000256" key="1">
    <source>
        <dbReference type="SAM" id="Phobius"/>
    </source>
</evidence>
<feature type="transmembrane region" description="Helical" evidence="1">
    <location>
        <begin position="180"/>
        <end position="205"/>
    </location>
</feature>
<keyword evidence="1" id="KW-1133">Transmembrane helix</keyword>
<feature type="transmembrane region" description="Helical" evidence="1">
    <location>
        <begin position="12"/>
        <end position="30"/>
    </location>
</feature>
<proteinExistence type="predicted"/>
<feature type="transmembrane region" description="Helical" evidence="1">
    <location>
        <begin position="101"/>
        <end position="120"/>
    </location>
</feature>
<feature type="transmembrane region" description="Helical" evidence="1">
    <location>
        <begin position="126"/>
        <end position="144"/>
    </location>
</feature>
<dbReference type="Pfam" id="PF13398">
    <property type="entry name" value="Peptidase_M50B"/>
    <property type="match status" value="1"/>
</dbReference>
<protein>
    <submittedName>
        <fullName evidence="2">Membrane spanning protein</fullName>
    </submittedName>
</protein>
<dbReference type="RefSeq" id="WP_095085831.1">
    <property type="nucleotide sequence ID" value="NZ_BMDM01000007.1"/>
</dbReference>
<keyword evidence="1" id="KW-0812">Transmembrane</keyword>
<keyword evidence="1" id="KW-0472">Membrane</keyword>
<gene>
    <name evidence="2" type="ORF">SAMEA4384403_00321</name>
</gene>
<feature type="transmembrane region" description="Helical" evidence="1">
    <location>
        <begin position="226"/>
        <end position="248"/>
    </location>
</feature>